<feature type="domain" description="Putative auto-transporter adhesin head GIN" evidence="1">
    <location>
        <begin position="39"/>
        <end position="235"/>
    </location>
</feature>
<organism evidence="2 3">
    <name type="scientific">Leeuwenhoekiella aequorea</name>
    <dbReference type="NCBI Taxonomy" id="283736"/>
    <lineage>
        <taxon>Bacteria</taxon>
        <taxon>Pseudomonadati</taxon>
        <taxon>Bacteroidota</taxon>
        <taxon>Flavobacteriia</taxon>
        <taxon>Flavobacteriales</taxon>
        <taxon>Flavobacteriaceae</taxon>
        <taxon>Leeuwenhoekiella</taxon>
    </lineage>
</organism>
<name>A0A4Q0P4M3_9FLAO</name>
<protein>
    <submittedName>
        <fullName evidence="2">Putative autotransporter adhesin-like protein</fullName>
    </submittedName>
</protein>
<reference evidence="2 3" key="1">
    <citation type="submission" date="2018-07" db="EMBL/GenBank/DDBJ databases">
        <title>Leeuwenhoekiella genomics.</title>
        <authorList>
            <person name="Tahon G."/>
            <person name="Willems A."/>
        </authorList>
    </citation>
    <scope>NUCLEOTIDE SEQUENCE [LARGE SCALE GENOMIC DNA]</scope>
    <source>
        <strain evidence="2 3">LMG 22550</strain>
    </source>
</reference>
<dbReference type="RefSeq" id="WP_128758178.1">
    <property type="nucleotide sequence ID" value="NZ_QOVM01000005.1"/>
</dbReference>
<evidence type="ECO:0000313" key="2">
    <source>
        <dbReference type="EMBL" id="RXG21503.1"/>
    </source>
</evidence>
<gene>
    <name evidence="2" type="ORF">DSM00_2350</name>
</gene>
<comment type="caution">
    <text evidence="2">The sequence shown here is derived from an EMBL/GenBank/DDBJ whole genome shotgun (WGS) entry which is preliminary data.</text>
</comment>
<accession>A0A4Q0P4M3</accession>
<dbReference type="AlphaFoldDB" id="A0A4Q0P4M3"/>
<keyword evidence="3" id="KW-1185">Reference proteome</keyword>
<dbReference type="EMBL" id="QOVM01000005">
    <property type="protein sequence ID" value="RXG21503.1"/>
    <property type="molecule type" value="Genomic_DNA"/>
</dbReference>
<evidence type="ECO:0000313" key="3">
    <source>
        <dbReference type="Proteomes" id="UP000289238"/>
    </source>
</evidence>
<dbReference type="Gene3D" id="2.160.20.120">
    <property type="match status" value="1"/>
</dbReference>
<dbReference type="Pfam" id="PF10988">
    <property type="entry name" value="DUF2807"/>
    <property type="match status" value="1"/>
</dbReference>
<dbReference type="PROSITE" id="PS51257">
    <property type="entry name" value="PROKAR_LIPOPROTEIN"/>
    <property type="match status" value="1"/>
</dbReference>
<dbReference type="OrthoDB" id="1466971at2"/>
<dbReference type="Proteomes" id="UP000289238">
    <property type="component" value="Unassembled WGS sequence"/>
</dbReference>
<proteinExistence type="predicted"/>
<evidence type="ECO:0000259" key="1">
    <source>
        <dbReference type="Pfam" id="PF10988"/>
    </source>
</evidence>
<dbReference type="InterPro" id="IPR021255">
    <property type="entry name" value="DUF2807"/>
</dbReference>
<sequence length="252" mass="27883">MRFFIGLLVLVLVSCGSDNIGDCFDSQGDIVEVTYELPAFTRLRSETDVIVYLKQGPVQKVVLKTGENMLSDAQIEVIDGDLLRLKNNKRCNLVRDYENFIVYVTTPNLTEIRNASGQDIIGEGVLEFPSLTLLSDTSFDSEGGPAQKSGNFHLELESTNMVIRANGKSVFYLSGSTQNLNANFANEGPRLESRDLLIQNFVFSQTSANKMIVNPQASIKGRIFGTGDVISVNRPPVVEVEELYTGRLIFED</sequence>